<dbReference type="PROSITE" id="PS51465">
    <property type="entry name" value="KAZAL_2"/>
    <property type="match status" value="1"/>
</dbReference>
<reference evidence="1 2" key="1">
    <citation type="submission" date="2017-06" db="EMBL/GenBank/DDBJ databases">
        <title>Aedes aegypti genome working group (AGWG) sequencing and assembly.</title>
        <authorList>
            <consortium name="Aedes aegypti Genome Working Group (AGWG)"/>
            <person name="Matthews B.J."/>
        </authorList>
    </citation>
    <scope>NUCLEOTIDE SEQUENCE [LARGE SCALE GENOMIC DNA]</scope>
    <source>
        <strain evidence="1 2">LVP_AGWG</strain>
    </source>
</reference>
<gene>
    <name evidence="1" type="primary">110677778</name>
</gene>
<dbReference type="CDD" id="cd00104">
    <property type="entry name" value="KAZAL_FS"/>
    <property type="match status" value="1"/>
</dbReference>
<protein>
    <submittedName>
        <fullName evidence="1">Uncharacterized protein</fullName>
    </submittedName>
</protein>
<dbReference type="Proteomes" id="UP000008820">
    <property type="component" value="Chromosome 3"/>
</dbReference>
<dbReference type="InterPro" id="IPR036058">
    <property type="entry name" value="Kazal_dom_sf"/>
</dbReference>
<evidence type="ECO:0000313" key="2">
    <source>
        <dbReference type="Proteomes" id="UP000008820"/>
    </source>
</evidence>
<dbReference type="InParanoid" id="A0A6I8U4N8"/>
<name>A0A6I8U4N8_AEDAE</name>
<proteinExistence type="predicted"/>
<dbReference type="EnsemblMetazoa" id="AAEL023962-RA">
    <property type="protein sequence ID" value="AAEL023962-PA"/>
    <property type="gene ID" value="AAEL023962"/>
</dbReference>
<evidence type="ECO:0000313" key="1">
    <source>
        <dbReference type="EnsemblMetazoa" id="AAEL023962-PA"/>
    </source>
</evidence>
<accession>A0A6I8U4N8</accession>
<dbReference type="OrthoDB" id="9972772at2759"/>
<organism evidence="1 2">
    <name type="scientific">Aedes aegypti</name>
    <name type="common">Yellowfever mosquito</name>
    <name type="synonym">Culex aegypti</name>
    <dbReference type="NCBI Taxonomy" id="7159"/>
    <lineage>
        <taxon>Eukaryota</taxon>
        <taxon>Metazoa</taxon>
        <taxon>Ecdysozoa</taxon>
        <taxon>Arthropoda</taxon>
        <taxon>Hexapoda</taxon>
        <taxon>Insecta</taxon>
        <taxon>Pterygota</taxon>
        <taxon>Neoptera</taxon>
        <taxon>Endopterygota</taxon>
        <taxon>Diptera</taxon>
        <taxon>Nematocera</taxon>
        <taxon>Culicoidea</taxon>
        <taxon>Culicidae</taxon>
        <taxon>Culicinae</taxon>
        <taxon>Aedini</taxon>
        <taxon>Aedes</taxon>
        <taxon>Stegomyia</taxon>
    </lineage>
</organism>
<dbReference type="SMART" id="SM00280">
    <property type="entry name" value="KAZAL"/>
    <property type="match status" value="1"/>
</dbReference>
<reference evidence="1" key="2">
    <citation type="submission" date="2020-05" db="UniProtKB">
        <authorList>
            <consortium name="EnsemblMetazoa"/>
        </authorList>
    </citation>
    <scope>IDENTIFICATION</scope>
    <source>
        <strain evidence="1">LVP_AGWG</strain>
    </source>
</reference>
<sequence length="105" mass="11471">MGSISLSLLILLVVTTTTLVIEGAPPSPPPRKNLTVQDELNRFYTLLSTLSHHSNRSIKETICMVPMILEPVCGSDGQTYGNQWLLECSAKRADTKLTVAKKGKC</sequence>
<dbReference type="InterPro" id="IPR002350">
    <property type="entry name" value="Kazal_dom"/>
</dbReference>
<dbReference type="AlphaFoldDB" id="A0A6I8U4N8"/>
<keyword evidence="2" id="KW-1185">Reference proteome</keyword>
<dbReference type="Pfam" id="PF00050">
    <property type="entry name" value="Kazal_1"/>
    <property type="match status" value="1"/>
</dbReference>
<dbReference type="Gene3D" id="3.30.60.30">
    <property type="match status" value="1"/>
</dbReference>
<dbReference type="SUPFAM" id="SSF100895">
    <property type="entry name" value="Kazal-type serine protease inhibitors"/>
    <property type="match status" value="1"/>
</dbReference>